<dbReference type="AlphaFoldDB" id="A0A917LIJ2"/>
<dbReference type="InterPro" id="IPR036188">
    <property type="entry name" value="FAD/NAD-bd_sf"/>
</dbReference>
<dbReference type="PANTHER" id="PTHR43557">
    <property type="entry name" value="APOPTOSIS-INDUCING FACTOR 1"/>
    <property type="match status" value="1"/>
</dbReference>
<keyword evidence="8" id="KW-1185">Reference proteome</keyword>
<dbReference type="Gene3D" id="3.50.50.60">
    <property type="entry name" value="FAD/NAD(P)-binding domain"/>
    <property type="match status" value="2"/>
</dbReference>
<evidence type="ECO:0000256" key="3">
    <source>
        <dbReference type="ARBA" id="ARBA00022827"/>
    </source>
</evidence>
<dbReference type="PRINTS" id="PR00411">
    <property type="entry name" value="PNDRDTASEI"/>
</dbReference>
<dbReference type="InterPro" id="IPR016156">
    <property type="entry name" value="FAD/NAD-linked_Rdtase_dimer_sf"/>
</dbReference>
<evidence type="ECO:0000259" key="5">
    <source>
        <dbReference type="Pfam" id="PF07992"/>
    </source>
</evidence>
<evidence type="ECO:0000256" key="2">
    <source>
        <dbReference type="ARBA" id="ARBA00022630"/>
    </source>
</evidence>
<dbReference type="Pfam" id="PF07992">
    <property type="entry name" value="Pyr_redox_2"/>
    <property type="match status" value="1"/>
</dbReference>
<dbReference type="PANTHER" id="PTHR43557:SF2">
    <property type="entry name" value="RIESKE DOMAIN-CONTAINING PROTEIN-RELATED"/>
    <property type="match status" value="1"/>
</dbReference>
<evidence type="ECO:0000256" key="1">
    <source>
        <dbReference type="ARBA" id="ARBA00001974"/>
    </source>
</evidence>
<evidence type="ECO:0000256" key="4">
    <source>
        <dbReference type="ARBA" id="ARBA00023002"/>
    </source>
</evidence>
<evidence type="ECO:0000259" key="6">
    <source>
        <dbReference type="Pfam" id="PF14759"/>
    </source>
</evidence>
<reference evidence="7" key="2">
    <citation type="submission" date="2020-09" db="EMBL/GenBank/DDBJ databases">
        <authorList>
            <person name="Sun Q."/>
            <person name="Sedlacek I."/>
        </authorList>
    </citation>
    <scope>NUCLEOTIDE SEQUENCE</scope>
    <source>
        <strain evidence="7">CCM 7905</strain>
    </source>
</reference>
<organism evidence="7 8">
    <name type="scientific">Rhodococcoides trifolii</name>
    <dbReference type="NCBI Taxonomy" id="908250"/>
    <lineage>
        <taxon>Bacteria</taxon>
        <taxon>Bacillati</taxon>
        <taxon>Actinomycetota</taxon>
        <taxon>Actinomycetes</taxon>
        <taxon>Mycobacteriales</taxon>
        <taxon>Nocardiaceae</taxon>
        <taxon>Rhodococcoides</taxon>
    </lineage>
</organism>
<comment type="cofactor">
    <cofactor evidence="1">
        <name>FAD</name>
        <dbReference type="ChEBI" id="CHEBI:57692"/>
    </cofactor>
</comment>
<protein>
    <submittedName>
        <fullName evidence="7">Pyridine nucleotide-disulfide oxidoreductase</fullName>
    </submittedName>
</protein>
<evidence type="ECO:0000313" key="7">
    <source>
        <dbReference type="EMBL" id="GGG26915.1"/>
    </source>
</evidence>
<dbReference type="PRINTS" id="PR00368">
    <property type="entry name" value="FADPNR"/>
</dbReference>
<accession>A0A917LIJ2</accession>
<name>A0A917LIJ2_9NOCA</name>
<dbReference type="GO" id="GO:0005737">
    <property type="term" value="C:cytoplasm"/>
    <property type="evidence" value="ECO:0007669"/>
    <property type="project" value="TreeGrafter"/>
</dbReference>
<dbReference type="SUPFAM" id="SSF51905">
    <property type="entry name" value="FAD/NAD(P)-binding domain"/>
    <property type="match status" value="2"/>
</dbReference>
<dbReference type="Pfam" id="PF14759">
    <property type="entry name" value="Reductase_C"/>
    <property type="match status" value="1"/>
</dbReference>
<reference evidence="7" key="1">
    <citation type="journal article" date="2014" name="Int. J. Syst. Evol. Microbiol.">
        <title>Complete genome sequence of Corynebacterium casei LMG S-19264T (=DSM 44701T), isolated from a smear-ripened cheese.</title>
        <authorList>
            <consortium name="US DOE Joint Genome Institute (JGI-PGF)"/>
            <person name="Walter F."/>
            <person name="Albersmeier A."/>
            <person name="Kalinowski J."/>
            <person name="Ruckert C."/>
        </authorList>
    </citation>
    <scope>NUCLEOTIDE SEQUENCE</scope>
    <source>
        <strain evidence="7">CCM 7905</strain>
    </source>
</reference>
<keyword evidence="4" id="KW-0560">Oxidoreductase</keyword>
<feature type="domain" description="FAD/NAD(P)-binding" evidence="5">
    <location>
        <begin position="2"/>
        <end position="298"/>
    </location>
</feature>
<dbReference type="InterPro" id="IPR023753">
    <property type="entry name" value="FAD/NAD-binding_dom"/>
</dbReference>
<dbReference type="GO" id="GO:0016651">
    <property type="term" value="F:oxidoreductase activity, acting on NAD(P)H"/>
    <property type="evidence" value="ECO:0007669"/>
    <property type="project" value="TreeGrafter"/>
</dbReference>
<sequence>MIVTGAGHAGVQLADSLRAEGFSGRITLVDTAVGLPYQRPPLSKDYLGKTADPEYLPLRARSFYADRDVELVEGDPVVSIDRPARTVTLFGGQVVHYSALVLATGARPRRLDIPGVDLAGVCRLRDAGDAATVRAELEHARRVVVIGAGFIGLELAAAALDRGLDVTVVELGSRAMGRAVCPQISAHVRGAHEARGVRFEFGRVVTEILGADGRVHTVVTDDGTRHPADLVIVGVGVLPDDVLAAQCGLGTDDGVVVDGYFRTTDPHVWAIGDCARFPSRHTGLLTRLESVQNAVDHARTLAKTLTGHPTEYDRVPWFWSHQGATKIQIAGIARTEGPVTVIGDIGRGKFSILRFQQDTLVCVESINHPAAHSSARALLAVPGAIDRTTLASVDFDLKRAASILRHH</sequence>
<dbReference type="InterPro" id="IPR050446">
    <property type="entry name" value="FAD-oxidoreductase/Apoptosis"/>
</dbReference>
<comment type="caution">
    <text evidence="7">The sequence shown here is derived from an EMBL/GenBank/DDBJ whole genome shotgun (WGS) entry which is preliminary data.</text>
</comment>
<evidence type="ECO:0000313" key="8">
    <source>
        <dbReference type="Proteomes" id="UP000654257"/>
    </source>
</evidence>
<dbReference type="InterPro" id="IPR028202">
    <property type="entry name" value="Reductase_C"/>
</dbReference>
<dbReference type="EMBL" id="BMCU01000006">
    <property type="protein sequence ID" value="GGG26915.1"/>
    <property type="molecule type" value="Genomic_DNA"/>
</dbReference>
<dbReference type="Gene3D" id="3.30.390.30">
    <property type="match status" value="1"/>
</dbReference>
<dbReference type="Proteomes" id="UP000654257">
    <property type="component" value="Unassembled WGS sequence"/>
</dbReference>
<dbReference type="SUPFAM" id="SSF55424">
    <property type="entry name" value="FAD/NAD-linked reductases, dimerisation (C-terminal) domain"/>
    <property type="match status" value="1"/>
</dbReference>
<proteinExistence type="predicted"/>
<feature type="domain" description="Reductase C-terminal" evidence="6">
    <location>
        <begin position="317"/>
        <end position="400"/>
    </location>
</feature>
<keyword evidence="2" id="KW-0285">Flavoprotein</keyword>
<keyword evidence="3" id="KW-0274">FAD</keyword>
<gene>
    <name evidence="7" type="primary">hcaD</name>
    <name evidence="7" type="ORF">GCM10007304_45890</name>
</gene>